<dbReference type="CDD" id="cd06219">
    <property type="entry name" value="DHOD_e_trans_like1"/>
    <property type="match status" value="1"/>
</dbReference>
<dbReference type="EMBL" id="CP046640">
    <property type="protein sequence ID" value="QTL98515.1"/>
    <property type="molecule type" value="Genomic_DNA"/>
</dbReference>
<organism evidence="4 5">
    <name type="scientific">Iocasia fonsfrigidae</name>
    <dbReference type="NCBI Taxonomy" id="2682810"/>
    <lineage>
        <taxon>Bacteria</taxon>
        <taxon>Bacillati</taxon>
        <taxon>Bacillota</taxon>
        <taxon>Clostridia</taxon>
        <taxon>Halanaerobiales</taxon>
        <taxon>Halanaerobiaceae</taxon>
        <taxon>Iocasia</taxon>
    </lineage>
</organism>
<dbReference type="RefSeq" id="WP_230866935.1">
    <property type="nucleotide sequence ID" value="NZ_CP046640.1"/>
</dbReference>
<dbReference type="PANTHER" id="PTHR43513:SF3">
    <property type="entry name" value="DIHYDROOROTATE DEHYDROGENASE B (NAD(+)), ELECTRON TRANSFER SUBUNIT-RELATED"/>
    <property type="match status" value="1"/>
</dbReference>
<dbReference type="InterPro" id="IPR019480">
    <property type="entry name" value="Dihydroorotate_DH_Fe-S-bd"/>
</dbReference>
<dbReference type="PROSITE" id="PS51384">
    <property type="entry name" value="FAD_FR"/>
    <property type="match status" value="1"/>
</dbReference>
<dbReference type="InterPro" id="IPR039261">
    <property type="entry name" value="FNR_nucleotide-bd"/>
</dbReference>
<proteinExistence type="predicted"/>
<sequence>MFKILEKEVLAKGIKRINVKAPMIANKTKAGNFIILRIDEKGERIPLTVADYDRETGIISIIFQEVGYTTKQLGSLEVGEHIKDIVGPLGKHIELEGYKKVVCLGGGSGTALLYPKVKAFYNKGSEVIAITGARTKDLIILEDELAEISNKLYIATDDGSYGHHGFVTDILKDLLEEDQEIDLVVAIGPVPMMKAVADMTAAYGVETIVSLNSLMVDGTGMCGGCRVTVGGETKFTCVDGPAFDGHQVDFNELINRLSFYKDEEEVHQCRLDEEVNK</sequence>
<protein>
    <submittedName>
        <fullName evidence="4">Sulfide/dihydroorotate dehydrogenase-like FAD/NAD-binding protein</fullName>
    </submittedName>
</protein>
<dbReference type="Gene3D" id="2.40.30.10">
    <property type="entry name" value="Translation factors"/>
    <property type="match status" value="1"/>
</dbReference>
<dbReference type="Gene3D" id="3.40.50.80">
    <property type="entry name" value="Nucleotide-binding domain of ferredoxin-NADP reductase (FNR) module"/>
    <property type="match status" value="1"/>
</dbReference>
<dbReference type="GO" id="GO:0046872">
    <property type="term" value="F:metal ion binding"/>
    <property type="evidence" value="ECO:0007669"/>
    <property type="project" value="UniProtKB-KW"/>
</dbReference>
<comment type="cofactor">
    <cofactor evidence="1">
        <name>FAD</name>
        <dbReference type="ChEBI" id="CHEBI:57692"/>
    </cofactor>
    <text evidence="1">Binds 1 FAD per subunit.</text>
</comment>
<dbReference type="SUPFAM" id="SSF63380">
    <property type="entry name" value="Riboflavin synthase domain-like"/>
    <property type="match status" value="1"/>
</dbReference>
<feature type="binding site" evidence="2">
    <location>
        <position position="222"/>
    </location>
    <ligand>
        <name>[2Fe-2S] cluster</name>
        <dbReference type="ChEBI" id="CHEBI:190135"/>
    </ligand>
</feature>
<dbReference type="PANTHER" id="PTHR43513">
    <property type="entry name" value="DIHYDROOROTATE DEHYDROGENASE B (NAD(+)), ELECTRON TRANSFER SUBUNIT"/>
    <property type="match status" value="1"/>
</dbReference>
<dbReference type="AlphaFoldDB" id="A0A8A7KEJ3"/>
<evidence type="ECO:0000256" key="1">
    <source>
        <dbReference type="PIRSR" id="PIRSR006816-1"/>
    </source>
</evidence>
<feature type="binding site" evidence="2">
    <location>
        <position position="237"/>
    </location>
    <ligand>
        <name>[2Fe-2S] cluster</name>
        <dbReference type="ChEBI" id="CHEBI:190135"/>
    </ligand>
</feature>
<dbReference type="NCBIfam" id="NF004862">
    <property type="entry name" value="PRK06222.1"/>
    <property type="match status" value="1"/>
</dbReference>
<keyword evidence="2" id="KW-0411">Iron-sulfur</keyword>
<keyword evidence="1" id="KW-0285">Flavoprotein</keyword>
<keyword evidence="5" id="KW-1185">Reference proteome</keyword>
<evidence type="ECO:0000256" key="2">
    <source>
        <dbReference type="PIRSR" id="PIRSR006816-2"/>
    </source>
</evidence>
<feature type="domain" description="FAD-binding FR-type" evidence="3">
    <location>
        <begin position="1"/>
        <end position="95"/>
    </location>
</feature>
<dbReference type="PIRSF" id="PIRSF006816">
    <property type="entry name" value="Cyc3_hyd_g"/>
    <property type="match status" value="1"/>
</dbReference>
<dbReference type="InterPro" id="IPR050353">
    <property type="entry name" value="PyrK_electron_transfer"/>
</dbReference>
<keyword evidence="1" id="KW-0274">FAD</keyword>
<dbReference type="Pfam" id="PF10418">
    <property type="entry name" value="DHODB_Fe-S_bind"/>
    <property type="match status" value="1"/>
</dbReference>
<dbReference type="InterPro" id="IPR012165">
    <property type="entry name" value="Cyt_c3_hydrogenase_gsu"/>
</dbReference>
<evidence type="ECO:0000313" key="5">
    <source>
        <dbReference type="Proteomes" id="UP000665020"/>
    </source>
</evidence>
<dbReference type="GO" id="GO:0051537">
    <property type="term" value="F:2 iron, 2 sulfur cluster binding"/>
    <property type="evidence" value="ECO:0007669"/>
    <property type="project" value="UniProtKB-KW"/>
</dbReference>
<feature type="binding site" evidence="1">
    <location>
        <begin position="62"/>
        <end position="64"/>
    </location>
    <ligand>
        <name>FAD</name>
        <dbReference type="ChEBI" id="CHEBI:57692"/>
    </ligand>
</feature>
<feature type="binding site" evidence="2">
    <location>
        <position position="225"/>
    </location>
    <ligand>
        <name>[2Fe-2S] cluster</name>
        <dbReference type="ChEBI" id="CHEBI:190135"/>
    </ligand>
</feature>
<dbReference type="GO" id="GO:0006221">
    <property type="term" value="P:pyrimidine nucleotide biosynthetic process"/>
    <property type="evidence" value="ECO:0007669"/>
    <property type="project" value="InterPro"/>
</dbReference>
<dbReference type="InterPro" id="IPR017927">
    <property type="entry name" value="FAD-bd_FR_type"/>
</dbReference>
<dbReference type="KEGG" id="ifn:GM661_11320"/>
<reference evidence="4" key="1">
    <citation type="submission" date="2019-12" db="EMBL/GenBank/DDBJ databases">
        <authorList>
            <person name="zhang j."/>
            <person name="sun C.M."/>
        </authorList>
    </citation>
    <scope>NUCLEOTIDE SEQUENCE</scope>
    <source>
        <strain evidence="4">NS-1</strain>
    </source>
</reference>
<keyword evidence="2" id="KW-0001">2Fe-2S</keyword>
<dbReference type="InterPro" id="IPR001433">
    <property type="entry name" value="OxRdtase_FAD/NAD-bd"/>
</dbReference>
<dbReference type="GO" id="GO:0016491">
    <property type="term" value="F:oxidoreductase activity"/>
    <property type="evidence" value="ECO:0007669"/>
    <property type="project" value="InterPro"/>
</dbReference>
<name>A0A8A7KEJ3_9FIRM</name>
<keyword evidence="2" id="KW-0479">Metal-binding</keyword>
<dbReference type="GO" id="GO:0050660">
    <property type="term" value="F:flavin adenine dinucleotide binding"/>
    <property type="evidence" value="ECO:0007669"/>
    <property type="project" value="InterPro"/>
</dbReference>
<dbReference type="Pfam" id="PF00175">
    <property type="entry name" value="NAD_binding_1"/>
    <property type="match status" value="1"/>
</dbReference>
<dbReference type="InterPro" id="IPR017938">
    <property type="entry name" value="Riboflavin_synthase-like_b-brl"/>
</dbReference>
<comment type="cofactor">
    <cofactor evidence="2">
        <name>[2Fe-2S] cluster</name>
        <dbReference type="ChEBI" id="CHEBI:190135"/>
    </cofactor>
    <text evidence="2">Binds 1 [2Fe-2S] cluster per subunit.</text>
</comment>
<accession>A0A8A7KEJ3</accession>
<evidence type="ECO:0000313" key="4">
    <source>
        <dbReference type="EMBL" id="QTL98515.1"/>
    </source>
</evidence>
<keyword evidence="2" id="KW-0408">Iron</keyword>
<dbReference type="Proteomes" id="UP000665020">
    <property type="component" value="Chromosome"/>
</dbReference>
<evidence type="ECO:0000259" key="3">
    <source>
        <dbReference type="PROSITE" id="PS51384"/>
    </source>
</evidence>
<dbReference type="SUPFAM" id="SSF52343">
    <property type="entry name" value="Ferredoxin reductase-like, C-terminal NADP-linked domain"/>
    <property type="match status" value="1"/>
</dbReference>
<gene>
    <name evidence="4" type="ORF">GM661_11320</name>
</gene>